<evidence type="ECO:0000313" key="3">
    <source>
        <dbReference type="Proteomes" id="UP001321186"/>
    </source>
</evidence>
<sequence length="471" mass="55183">MRLRGYLIILILLIQVGVRAHTIEWFSPSTGYFYKIDFENSQLSRTKNGLPWMNLGELSFENVEKKDLISANYAVKEFKIENSDWAYLLISCTNQVYQINKKQLSLKRIDETYFRGANCLSSTFYRNGILYSFGGYGFWTSTNILTKYNADGKEWLSIQAKGDVPPAISMGLTAYVPSQDKFITMGNHLINDTDSKRLDVLDWNIYEYNFSTSEFVSQGNIELEEVKSYLEKDLTRYYIFNGRYFFLLDKSGREKNFDTIYIIDVLDDFKTYGWKNKNRLVIEGPYSGNFDKAFHVNGDTLIWTNISNQSTPNTLKNHRMMVNDLLRESDYLGKLSQVPWYKSILEGSMVMISIGFFVLAFFLYKKWMKRKLRKQLKIMLGDNEKMLLDFLILNYTIGYISGHQIIAFFGKHKSSPESQRQFRAKMFENLTKSLRLLLGKEQILDVHTDEKDQRMFTYRLNAEVYQILKSL</sequence>
<organism evidence="2 3">
    <name type="scientific">Aquirufa ecclesiirivi</name>
    <dbReference type="NCBI Taxonomy" id="2715124"/>
    <lineage>
        <taxon>Bacteria</taxon>
        <taxon>Pseudomonadati</taxon>
        <taxon>Bacteroidota</taxon>
        <taxon>Cytophagia</taxon>
        <taxon>Cytophagales</taxon>
        <taxon>Flectobacillaceae</taxon>
        <taxon>Aquirufa</taxon>
    </lineage>
</organism>
<dbReference type="SUPFAM" id="SSF50965">
    <property type="entry name" value="Galactose oxidase, central domain"/>
    <property type="match status" value="1"/>
</dbReference>
<evidence type="ECO:0000313" key="2">
    <source>
        <dbReference type="EMBL" id="MCZ2476224.1"/>
    </source>
</evidence>
<protein>
    <recommendedName>
        <fullName evidence="4">DUF4350 domain-containing protein</fullName>
    </recommendedName>
</protein>
<keyword evidence="1" id="KW-0812">Transmembrane</keyword>
<dbReference type="EMBL" id="JAANOH010000005">
    <property type="protein sequence ID" value="MCZ2476224.1"/>
    <property type="molecule type" value="Genomic_DNA"/>
</dbReference>
<evidence type="ECO:0000256" key="1">
    <source>
        <dbReference type="SAM" id="Phobius"/>
    </source>
</evidence>
<dbReference type="InterPro" id="IPR011043">
    <property type="entry name" value="Gal_Oxase/kelch_b-propeller"/>
</dbReference>
<reference evidence="2 3" key="1">
    <citation type="submission" date="2020-03" db="EMBL/GenBank/DDBJ databases">
        <authorList>
            <person name="Pitt A."/>
            <person name="Hahn M.W."/>
        </authorList>
    </citation>
    <scope>NUCLEOTIDE SEQUENCE [LARGE SCALE GENOMIC DNA]</scope>
    <source>
        <strain evidence="2 3">5A-MARBSE</strain>
    </source>
</reference>
<evidence type="ECO:0008006" key="4">
    <source>
        <dbReference type="Google" id="ProtNLM"/>
    </source>
</evidence>
<keyword evidence="3" id="KW-1185">Reference proteome</keyword>
<name>A0ABT4JIX0_9BACT</name>
<accession>A0ABT4JIX0</accession>
<dbReference type="RefSeq" id="WP_269010704.1">
    <property type="nucleotide sequence ID" value="NZ_JAANOH010000005.1"/>
</dbReference>
<proteinExistence type="predicted"/>
<gene>
    <name evidence="2" type="ORF">G9H61_12275</name>
</gene>
<feature type="transmembrane region" description="Helical" evidence="1">
    <location>
        <begin position="386"/>
        <end position="410"/>
    </location>
</feature>
<keyword evidence="1" id="KW-0472">Membrane</keyword>
<comment type="caution">
    <text evidence="2">The sequence shown here is derived from an EMBL/GenBank/DDBJ whole genome shotgun (WGS) entry which is preliminary data.</text>
</comment>
<feature type="transmembrane region" description="Helical" evidence="1">
    <location>
        <begin position="344"/>
        <end position="365"/>
    </location>
</feature>
<keyword evidence="1" id="KW-1133">Transmembrane helix</keyword>
<dbReference type="Proteomes" id="UP001321186">
    <property type="component" value="Unassembled WGS sequence"/>
</dbReference>